<evidence type="ECO:0000313" key="3">
    <source>
        <dbReference type="Proteomes" id="UP001196413"/>
    </source>
</evidence>
<evidence type="ECO:0000256" key="1">
    <source>
        <dbReference type="SAM" id="MobiDB-lite"/>
    </source>
</evidence>
<feature type="region of interest" description="Disordered" evidence="1">
    <location>
        <begin position="31"/>
        <end position="50"/>
    </location>
</feature>
<proteinExistence type="predicted"/>
<accession>A0AAD5QYZ3</accession>
<protein>
    <submittedName>
        <fullName evidence="2">Uncharacterized protein</fullName>
    </submittedName>
</protein>
<dbReference type="EMBL" id="JAHQIW010005569">
    <property type="protein sequence ID" value="KAJ1366495.1"/>
    <property type="molecule type" value="Genomic_DNA"/>
</dbReference>
<comment type="caution">
    <text evidence="2">The sequence shown here is derived from an EMBL/GenBank/DDBJ whole genome shotgun (WGS) entry which is preliminary data.</text>
</comment>
<dbReference type="AlphaFoldDB" id="A0AAD5QYZ3"/>
<evidence type="ECO:0000313" key="2">
    <source>
        <dbReference type="EMBL" id="KAJ1366495.1"/>
    </source>
</evidence>
<name>A0AAD5QYZ3_PARTN</name>
<dbReference type="Proteomes" id="UP001196413">
    <property type="component" value="Unassembled WGS sequence"/>
</dbReference>
<sequence length="59" mass="6681">MEKLEPLYTFVGNVKCCNLYRKQEQMEFPRGTVNENLPADAEDTGSIAGPGRFPFLWGN</sequence>
<keyword evidence="3" id="KW-1185">Reference proteome</keyword>
<gene>
    <name evidence="2" type="ORF">KIN20_027172</name>
</gene>
<organism evidence="2 3">
    <name type="scientific">Parelaphostrongylus tenuis</name>
    <name type="common">Meningeal worm</name>
    <dbReference type="NCBI Taxonomy" id="148309"/>
    <lineage>
        <taxon>Eukaryota</taxon>
        <taxon>Metazoa</taxon>
        <taxon>Ecdysozoa</taxon>
        <taxon>Nematoda</taxon>
        <taxon>Chromadorea</taxon>
        <taxon>Rhabditida</taxon>
        <taxon>Rhabditina</taxon>
        <taxon>Rhabditomorpha</taxon>
        <taxon>Strongyloidea</taxon>
        <taxon>Metastrongylidae</taxon>
        <taxon>Parelaphostrongylus</taxon>
    </lineage>
</organism>
<reference evidence="2" key="1">
    <citation type="submission" date="2021-06" db="EMBL/GenBank/DDBJ databases">
        <title>Parelaphostrongylus tenuis whole genome reference sequence.</title>
        <authorList>
            <person name="Garwood T.J."/>
            <person name="Larsen P.A."/>
            <person name="Fountain-Jones N.M."/>
            <person name="Garbe J.R."/>
            <person name="Macchietto M.G."/>
            <person name="Kania S.A."/>
            <person name="Gerhold R.W."/>
            <person name="Richards J.E."/>
            <person name="Wolf T.M."/>
        </authorList>
    </citation>
    <scope>NUCLEOTIDE SEQUENCE</scope>
    <source>
        <strain evidence="2">MNPRO001-30</strain>
        <tissue evidence="2">Meninges</tissue>
    </source>
</reference>